<evidence type="ECO:0000313" key="7">
    <source>
        <dbReference type="EMBL" id="KZS19101.1"/>
    </source>
</evidence>
<dbReference type="SMART" id="SM00323">
    <property type="entry name" value="RasGAP"/>
    <property type="match status" value="1"/>
</dbReference>
<reference evidence="7 8" key="1">
    <citation type="submission" date="2016-03" db="EMBL/GenBank/DDBJ databases">
        <title>EvidentialGene: Evidence-directed Construction of Genes on Genomes.</title>
        <authorList>
            <person name="Gilbert D.G."/>
            <person name="Choi J.-H."/>
            <person name="Mockaitis K."/>
            <person name="Colbourne J."/>
            <person name="Pfrender M."/>
        </authorList>
    </citation>
    <scope>NUCLEOTIDE SEQUENCE [LARGE SCALE GENOMIC DNA]</scope>
    <source>
        <strain evidence="7 8">Xinb3</strain>
        <tissue evidence="7">Complete organism</tissue>
    </source>
</reference>
<feature type="compositionally biased region" description="Polar residues" evidence="4">
    <location>
        <begin position="970"/>
        <end position="1001"/>
    </location>
</feature>
<evidence type="ECO:0000256" key="1">
    <source>
        <dbReference type="ARBA" id="ARBA00022468"/>
    </source>
</evidence>
<dbReference type="InterPro" id="IPR057606">
    <property type="entry name" value="SynGAP1-like_PH"/>
</dbReference>
<feature type="compositionally biased region" description="Low complexity" evidence="4">
    <location>
        <begin position="867"/>
        <end position="877"/>
    </location>
</feature>
<dbReference type="SUPFAM" id="SSF50729">
    <property type="entry name" value="PH domain-like"/>
    <property type="match status" value="1"/>
</dbReference>
<dbReference type="PROSITE" id="PS50004">
    <property type="entry name" value="C2"/>
    <property type="match status" value="1"/>
</dbReference>
<dbReference type="Pfam" id="PF12004">
    <property type="entry name" value="DAB2P_C"/>
    <property type="match status" value="1"/>
</dbReference>
<dbReference type="SUPFAM" id="SSF49562">
    <property type="entry name" value="C2 domain (Calcium/lipid-binding domain, CaLB)"/>
    <property type="match status" value="1"/>
</dbReference>
<dbReference type="SUPFAM" id="SSF48350">
    <property type="entry name" value="GTPase activation domain, GAP"/>
    <property type="match status" value="1"/>
</dbReference>
<keyword evidence="1" id="KW-0343">GTPase activation</keyword>
<feature type="region of interest" description="Disordered" evidence="4">
    <location>
        <begin position="1147"/>
        <end position="1200"/>
    </location>
</feature>
<dbReference type="PROSITE" id="PS50018">
    <property type="entry name" value="RAS_GTPASE_ACTIV_2"/>
    <property type="match status" value="1"/>
</dbReference>
<feature type="compositionally biased region" description="Polar residues" evidence="4">
    <location>
        <begin position="878"/>
        <end position="892"/>
    </location>
</feature>
<dbReference type="CDD" id="cd04013">
    <property type="entry name" value="C2_SynGAP_like"/>
    <property type="match status" value="1"/>
</dbReference>
<dbReference type="Pfam" id="PF25321">
    <property type="entry name" value="PH_RASGAP"/>
    <property type="match status" value="1"/>
</dbReference>
<keyword evidence="2" id="KW-0597">Phosphoprotein</keyword>
<dbReference type="InterPro" id="IPR035892">
    <property type="entry name" value="C2_domain_sf"/>
</dbReference>
<dbReference type="InterPro" id="IPR008936">
    <property type="entry name" value="Rho_GTPase_activation_prot"/>
</dbReference>
<evidence type="ECO:0000313" key="8">
    <source>
        <dbReference type="Proteomes" id="UP000076858"/>
    </source>
</evidence>
<feature type="region of interest" description="Disordered" evidence="4">
    <location>
        <begin position="970"/>
        <end position="1017"/>
    </location>
</feature>
<evidence type="ECO:0000259" key="5">
    <source>
        <dbReference type="PROSITE" id="PS50004"/>
    </source>
</evidence>
<feature type="compositionally biased region" description="Basic and acidic residues" evidence="4">
    <location>
        <begin position="1263"/>
        <end position="1274"/>
    </location>
</feature>
<feature type="domain" description="Ras-GAP" evidence="6">
    <location>
        <begin position="434"/>
        <end position="628"/>
    </location>
</feature>
<dbReference type="InterPro" id="IPR023152">
    <property type="entry name" value="RasGAP_CS"/>
</dbReference>
<evidence type="ECO:0000259" key="6">
    <source>
        <dbReference type="PROSITE" id="PS50018"/>
    </source>
</evidence>
<dbReference type="InterPro" id="IPR001936">
    <property type="entry name" value="RasGAP_dom"/>
</dbReference>
<feature type="region of interest" description="Disordered" evidence="4">
    <location>
        <begin position="852"/>
        <end position="892"/>
    </location>
</feature>
<feature type="compositionally biased region" description="Low complexity" evidence="4">
    <location>
        <begin position="1177"/>
        <end position="1188"/>
    </location>
</feature>
<accession>A0A162PS34</accession>
<sequence>MAEGNSPQQQYAKSRLSRMRNVRANAAGMLRRAPSFLPESSNGNTNGGGGHVATNSVGRVGGATKLKRSNSSSSTFYVQLPSTERKHSSAYFNRFDFRSSCHAQQRIEGESGHDSDTSGCESGKLISSPSLLCTHLSAAFGVFSLPVTESIPFEELMSQVWAPKRDGVIFLLQYIERVGLSRLRTSRSHESLLCGPGGIGGSSPQNAVQTVDLSSSESGDIGVRQLHQSVLGEDHCLQITRPSGNVYIACSNAEERDRWRNCLKKTIQPVQEHVRRTDNSLKIWILEAKGVANKKWYFCELCLDKSMHARTAGKQKNDLCFWGQHFEFDDLPVVHNININLYREADRKKKKDKTFVGTVTIPVNTITSRFLIEKWYPVVSEKGSSKEPPSLRIKCKYQTVDILPLEVYEEFLEYLKTDYMTVCDLLEPVIGVKAKEDIATALVAVMQREGYAQKFLADIVMADVDKIDDEHLTFRGNSLATKAMEAYMKLVGENYLQDTLAEVIGGIVDHAADRDCEVDPLKVTSPAMLAKQQAHLRAVVESSWRCILNSTPYFPAELQECFYTYRQRLAGFGREEVADHLISASIFLRFLCPAILSPSLFGITPEYPSDKAARNLTLIAKTLQTLANFTRFQGKENFMEFMNDFLEKEASTMKQYLKEISSPLSKDQSYSKFDDYIDVCKNLSILHTLFSESLSKVAPLSQRMDKLQRILDGISAHLSQPVTSMPPYSRQTSLPVPSAGVVTVNGQRNCNKMVDVERPGFQSLQRNVFRFNDPTVTSVTVSGSANTNGHHLQHSGADGSTSPKASTLPRNAHLMTPPVTTGMNGNLSAPGRRTAIDLTTSDDYVMFSALNQSADQSGGPSSGLNTQQQQQQQQQRQTNGHYGSNGATSFNVKNGSAKYERVLGLGPNKQAVTASANANLDEFIDSLQYVDESPDAHSGGEGDNNTQGSQVSISQLSTVASSGYQSFAYSQSSSPVDPTISNGQDPASTNMNGHRSTSSGSFRKASAASPTSTAANNNVNEHSAAIAFTNPVYNLRNKPTTPLARGYSSAYGYDNVLNRTPSCEDVHQTVMNAPRVTLISNGGGCGSSPNNNSLSSGTMSRTRISSSSSDSTSCLTTPPHERRLFISTAPRTNPRCIYPSPVPAQHQVSPVEGNNSGDYVAIRRKGRKSSVTSIQNSRSRIYDSSSSDSDYDQLPSTRFRERNVKRGSRMALDRFSNPKSLDEYEKEIMDLRNAMESLQSRLSRAEQLYLQGAMQAALAVKERELEEKRRDNESRSSLSSSRYTPSPIMEPQPLDEIKDNGQLKSMITRLVSLEEELHREKRKMADKQKVIEAQVQTIQALDAANNRLLSALAQLRNYQVVEPAEHDEVERNIMSFARNPLPEPDYGGSASLSMARRILADLGEVQSSSC</sequence>
<feature type="compositionally biased region" description="Polar residues" evidence="4">
    <location>
        <begin position="852"/>
        <end position="866"/>
    </location>
</feature>
<dbReference type="InterPro" id="IPR021887">
    <property type="entry name" value="DAB2P_C"/>
</dbReference>
<feature type="region of interest" description="Disordered" evidence="4">
    <location>
        <begin position="780"/>
        <end position="833"/>
    </location>
</feature>
<feature type="compositionally biased region" description="Low complexity" evidence="4">
    <location>
        <begin position="1087"/>
        <end position="1117"/>
    </location>
</feature>
<protein>
    <submittedName>
        <fullName evidence="7">Putative Ras GTPase-activating protein nGAP</fullName>
    </submittedName>
</protein>
<feature type="coiled-coil region" evidence="3">
    <location>
        <begin position="1303"/>
        <end position="1330"/>
    </location>
</feature>
<dbReference type="Pfam" id="PF00616">
    <property type="entry name" value="RasGAP"/>
    <property type="match status" value="2"/>
</dbReference>
<proteinExistence type="predicted"/>
<evidence type="ECO:0000256" key="3">
    <source>
        <dbReference type="SAM" id="Coils"/>
    </source>
</evidence>
<dbReference type="PROSITE" id="PS00509">
    <property type="entry name" value="RAS_GTPASE_ACTIV_1"/>
    <property type="match status" value="1"/>
</dbReference>
<dbReference type="Gene3D" id="2.60.40.150">
    <property type="entry name" value="C2 domain"/>
    <property type="match status" value="1"/>
</dbReference>
<keyword evidence="8" id="KW-1185">Reference proteome</keyword>
<feature type="compositionally biased region" description="Low complexity" evidence="4">
    <location>
        <begin position="1005"/>
        <end position="1017"/>
    </location>
</feature>
<feature type="compositionally biased region" description="Polar residues" evidence="4">
    <location>
        <begin position="818"/>
        <end position="827"/>
    </location>
</feature>
<dbReference type="EMBL" id="LRGB01000446">
    <property type="protein sequence ID" value="KZS19101.1"/>
    <property type="molecule type" value="Genomic_DNA"/>
</dbReference>
<dbReference type="Gene3D" id="1.10.506.10">
    <property type="entry name" value="GTPase Activation - p120gap, domain 1"/>
    <property type="match status" value="2"/>
</dbReference>
<feature type="compositionally biased region" description="Polar residues" evidence="4">
    <location>
        <begin position="798"/>
        <end position="809"/>
    </location>
</feature>
<dbReference type="PANTHER" id="PTHR10194">
    <property type="entry name" value="RAS GTPASE-ACTIVATING PROTEINS"/>
    <property type="match status" value="1"/>
</dbReference>
<evidence type="ECO:0000256" key="2">
    <source>
        <dbReference type="ARBA" id="ARBA00022553"/>
    </source>
</evidence>
<keyword evidence="3" id="KW-0175">Coiled coil</keyword>
<dbReference type="InterPro" id="IPR000008">
    <property type="entry name" value="C2_dom"/>
</dbReference>
<feature type="compositionally biased region" description="Polar residues" evidence="4">
    <location>
        <begin position="1147"/>
        <end position="1157"/>
    </location>
</feature>
<feature type="compositionally biased region" description="Polar residues" evidence="4">
    <location>
        <begin position="780"/>
        <end position="790"/>
    </location>
</feature>
<feature type="domain" description="C2" evidence="5">
    <location>
        <begin position="259"/>
        <end position="376"/>
    </location>
</feature>
<dbReference type="InterPro" id="IPR039360">
    <property type="entry name" value="Ras_GTPase"/>
</dbReference>
<feature type="region of interest" description="Disordered" evidence="4">
    <location>
        <begin position="1081"/>
        <end position="1122"/>
    </location>
</feature>
<feature type="region of interest" description="Disordered" evidence="4">
    <location>
        <begin position="34"/>
        <end position="55"/>
    </location>
</feature>
<organism evidence="7 8">
    <name type="scientific">Daphnia magna</name>
    <dbReference type="NCBI Taxonomy" id="35525"/>
    <lineage>
        <taxon>Eukaryota</taxon>
        <taxon>Metazoa</taxon>
        <taxon>Ecdysozoa</taxon>
        <taxon>Arthropoda</taxon>
        <taxon>Crustacea</taxon>
        <taxon>Branchiopoda</taxon>
        <taxon>Diplostraca</taxon>
        <taxon>Cladocera</taxon>
        <taxon>Anomopoda</taxon>
        <taxon>Daphniidae</taxon>
        <taxon>Daphnia</taxon>
    </lineage>
</organism>
<dbReference type="PANTHER" id="PTHR10194:SF60">
    <property type="entry name" value="RAS GTPASE-ACTIVATING PROTEIN RASKOL"/>
    <property type="match status" value="1"/>
</dbReference>
<gene>
    <name evidence="7" type="ORF">APZ42_014597</name>
</gene>
<evidence type="ECO:0000256" key="4">
    <source>
        <dbReference type="SAM" id="MobiDB-lite"/>
    </source>
</evidence>
<dbReference type="Proteomes" id="UP000076858">
    <property type="component" value="Unassembled WGS sequence"/>
</dbReference>
<feature type="compositionally biased region" description="Low complexity" evidence="4">
    <location>
        <begin position="1275"/>
        <end position="1286"/>
    </location>
</feature>
<dbReference type="Pfam" id="PF00168">
    <property type="entry name" value="C2"/>
    <property type="match status" value="1"/>
</dbReference>
<dbReference type="STRING" id="35525.A0A162PS34"/>
<comment type="caution">
    <text evidence="7">The sequence shown here is derived from an EMBL/GenBank/DDBJ whole genome shotgun (WGS) entry which is preliminary data.</text>
</comment>
<feature type="region of interest" description="Disordered" evidence="4">
    <location>
        <begin position="1263"/>
        <end position="1296"/>
    </location>
</feature>
<name>A0A162PS34_9CRUS</name>
<feature type="coiled-coil region" evidence="3">
    <location>
        <begin position="1221"/>
        <end position="1248"/>
    </location>
</feature>
<dbReference type="CDD" id="cd05136">
    <property type="entry name" value="RasGAP_DAB2IP"/>
    <property type="match status" value="1"/>
</dbReference>
<dbReference type="SMART" id="SM00239">
    <property type="entry name" value="C2"/>
    <property type="match status" value="1"/>
</dbReference>
<dbReference type="GO" id="GO:0005096">
    <property type="term" value="F:GTPase activator activity"/>
    <property type="evidence" value="ECO:0007669"/>
    <property type="project" value="UniProtKB-KW"/>
</dbReference>